<proteinExistence type="inferred from homology"/>
<dbReference type="InterPro" id="IPR050371">
    <property type="entry name" value="Fungal_virulence_M36"/>
</dbReference>
<keyword evidence="7" id="KW-0964">Secreted</keyword>
<reference evidence="8 9" key="1">
    <citation type="submission" date="2015-09" db="EMBL/GenBank/DDBJ databases">
        <title>Host preference determinants of Valsa canker pathogens revealed by comparative genomics.</title>
        <authorList>
            <person name="Yin Z."/>
            <person name="Huang L."/>
        </authorList>
    </citation>
    <scope>NUCLEOTIDE SEQUENCE [LARGE SCALE GENOMIC DNA]</scope>
    <source>
        <strain evidence="8 9">YSFL</strain>
    </source>
</reference>
<feature type="binding site" evidence="6">
    <location>
        <position position="61"/>
    </location>
    <ligand>
        <name>Zn(2+)</name>
        <dbReference type="ChEBI" id="CHEBI:29105"/>
        <note>catalytic</note>
    </ligand>
</feature>
<accession>A0A423WJ79</accession>
<dbReference type="GO" id="GO:0006508">
    <property type="term" value="P:proteolysis"/>
    <property type="evidence" value="ECO:0007669"/>
    <property type="project" value="UniProtKB-KW"/>
</dbReference>
<comment type="caution">
    <text evidence="8">The sequence shown here is derived from an EMBL/GenBank/DDBJ whole genome shotgun (WGS) entry which is preliminary data.</text>
</comment>
<dbReference type="OrthoDB" id="3227768at2759"/>
<comment type="similarity">
    <text evidence="7">Belongs to the peptidase M36 family.</text>
</comment>
<sequence length="146" mass="17164">MFFKNLSSTRNMRISRKIKNAHFVPSLDGERGILILGLNDITDPRRDQAFEAQIIIHQYTHGMTYRLAASSDRMRSKKKRNNRKGSIFMALAISEKDIQNRSFTFNEWQDPETRSLPYSTHSLENDYAFSSLRNITYWEAHYIVEV</sequence>
<dbReference type="PANTHER" id="PTHR33478">
    <property type="entry name" value="EXTRACELLULAR METALLOPROTEINASE MEP"/>
    <property type="match status" value="1"/>
</dbReference>
<organism evidence="8 9">
    <name type="scientific">Cytospora chrysosperma</name>
    <name type="common">Cytospora canker fungus</name>
    <name type="synonym">Sphaeria chrysosperma</name>
    <dbReference type="NCBI Taxonomy" id="252740"/>
    <lineage>
        <taxon>Eukaryota</taxon>
        <taxon>Fungi</taxon>
        <taxon>Dikarya</taxon>
        <taxon>Ascomycota</taxon>
        <taxon>Pezizomycotina</taxon>
        <taxon>Sordariomycetes</taxon>
        <taxon>Sordariomycetidae</taxon>
        <taxon>Diaporthales</taxon>
        <taxon>Cytosporaceae</taxon>
        <taxon>Cytospora</taxon>
    </lineage>
</organism>
<evidence type="ECO:0000313" key="8">
    <source>
        <dbReference type="EMBL" id="ROW03269.1"/>
    </source>
</evidence>
<keyword evidence="9" id="KW-1185">Reference proteome</keyword>
<dbReference type="EC" id="3.4.24.-" evidence="7"/>
<dbReference type="Pfam" id="PF02128">
    <property type="entry name" value="Peptidase_M36"/>
    <property type="match status" value="1"/>
</dbReference>
<protein>
    <recommendedName>
        <fullName evidence="7">Extracellular metalloproteinase</fullName>
        <ecNumber evidence="7">3.4.24.-</ecNumber>
    </recommendedName>
    <alternativeName>
        <fullName evidence="7">Fungalysin</fullName>
    </alternativeName>
</protein>
<dbReference type="Proteomes" id="UP000284375">
    <property type="component" value="Unassembled WGS sequence"/>
</dbReference>
<dbReference type="InterPro" id="IPR001842">
    <property type="entry name" value="Peptidase_M36"/>
</dbReference>
<keyword evidence="7" id="KW-0865">Zymogen</keyword>
<dbReference type="AlphaFoldDB" id="A0A423WJ79"/>
<keyword evidence="5 7" id="KW-0482">Metalloprotease</keyword>
<evidence type="ECO:0000256" key="6">
    <source>
        <dbReference type="PIRSR" id="PIRSR601842-2"/>
    </source>
</evidence>
<dbReference type="Gene3D" id="3.10.170.10">
    <property type="match status" value="1"/>
</dbReference>
<gene>
    <name evidence="8" type="ORF">VSDG_01293</name>
</gene>
<dbReference type="GO" id="GO:0004222">
    <property type="term" value="F:metalloendopeptidase activity"/>
    <property type="evidence" value="ECO:0007669"/>
    <property type="project" value="InterPro"/>
</dbReference>
<name>A0A423WJ79_CYTCH</name>
<dbReference type="SUPFAM" id="SSF55486">
    <property type="entry name" value="Metalloproteases ('zincins'), catalytic domain"/>
    <property type="match status" value="1"/>
</dbReference>
<evidence type="ECO:0000256" key="4">
    <source>
        <dbReference type="ARBA" id="ARBA00022833"/>
    </source>
</evidence>
<dbReference type="GO" id="GO:0005576">
    <property type="term" value="C:extracellular region"/>
    <property type="evidence" value="ECO:0007669"/>
    <property type="project" value="UniProtKB-SubCell"/>
</dbReference>
<dbReference type="EMBL" id="LJZO01000003">
    <property type="protein sequence ID" value="ROW03269.1"/>
    <property type="molecule type" value="Genomic_DNA"/>
</dbReference>
<keyword evidence="4 6" id="KW-0862">Zinc</keyword>
<evidence type="ECO:0000256" key="7">
    <source>
        <dbReference type="RuleBase" id="RU364017"/>
    </source>
</evidence>
<comment type="subcellular location">
    <subcellularLocation>
        <location evidence="7">Secreted</location>
    </subcellularLocation>
</comment>
<evidence type="ECO:0000256" key="3">
    <source>
        <dbReference type="ARBA" id="ARBA00022801"/>
    </source>
</evidence>
<feature type="binding site" evidence="6">
    <location>
        <position position="57"/>
    </location>
    <ligand>
        <name>Zn(2+)</name>
        <dbReference type="ChEBI" id="CHEBI:29105"/>
        <note>catalytic</note>
    </ligand>
</feature>
<evidence type="ECO:0000313" key="9">
    <source>
        <dbReference type="Proteomes" id="UP000284375"/>
    </source>
</evidence>
<dbReference type="PANTHER" id="PTHR33478:SF1">
    <property type="entry name" value="EXTRACELLULAR METALLOPROTEINASE MEP"/>
    <property type="match status" value="1"/>
</dbReference>
<keyword evidence="3 7" id="KW-0378">Hydrolase</keyword>
<evidence type="ECO:0000256" key="2">
    <source>
        <dbReference type="ARBA" id="ARBA00022723"/>
    </source>
</evidence>
<evidence type="ECO:0000256" key="1">
    <source>
        <dbReference type="ARBA" id="ARBA00022670"/>
    </source>
</evidence>
<keyword evidence="1 7" id="KW-0645">Protease</keyword>
<dbReference type="GO" id="GO:0008270">
    <property type="term" value="F:zinc ion binding"/>
    <property type="evidence" value="ECO:0007669"/>
    <property type="project" value="InterPro"/>
</dbReference>
<evidence type="ECO:0000256" key="5">
    <source>
        <dbReference type="ARBA" id="ARBA00023049"/>
    </source>
</evidence>
<keyword evidence="2 6" id="KW-0479">Metal-binding</keyword>
<comment type="cofactor">
    <cofactor evidence="6">
        <name>Zn(2+)</name>
        <dbReference type="ChEBI" id="CHEBI:29105"/>
    </cofactor>
    <text evidence="6">Binds 1 zinc ion per subunit.</text>
</comment>